<dbReference type="Proteomes" id="UP000076925">
    <property type="component" value="Unassembled WGS sequence"/>
</dbReference>
<keyword evidence="4" id="KW-1133">Transmembrane helix</keyword>
<keyword evidence="2 3" id="KW-0175">Coiled coil</keyword>
<dbReference type="AlphaFoldDB" id="A0A139WRJ7"/>
<dbReference type="STRING" id="128403.WA1_10025"/>
<comment type="subcellular location">
    <subcellularLocation>
        <location evidence="1">Cell envelope</location>
    </subcellularLocation>
</comment>
<dbReference type="OrthoDB" id="556614at2"/>
<evidence type="ECO:0000256" key="3">
    <source>
        <dbReference type="SAM" id="Coils"/>
    </source>
</evidence>
<dbReference type="InterPro" id="IPR058624">
    <property type="entry name" value="MdtA-like_HH"/>
</dbReference>
<evidence type="ECO:0000259" key="5">
    <source>
        <dbReference type="Pfam" id="PF25876"/>
    </source>
</evidence>
<feature type="domain" description="Multidrug resistance protein MdtA-like alpha-helical hairpin" evidence="5">
    <location>
        <begin position="186"/>
        <end position="244"/>
    </location>
</feature>
<keyword evidence="4" id="KW-0812">Transmembrane</keyword>
<dbReference type="Pfam" id="PF25876">
    <property type="entry name" value="HH_MFP_RND"/>
    <property type="match status" value="1"/>
</dbReference>
<dbReference type="NCBIfam" id="TIGR02971">
    <property type="entry name" value="heterocyst_DevB"/>
    <property type="match status" value="1"/>
</dbReference>
<evidence type="ECO:0000256" key="1">
    <source>
        <dbReference type="ARBA" id="ARBA00004196"/>
    </source>
</evidence>
<feature type="coiled-coil region" evidence="3">
    <location>
        <begin position="115"/>
        <end position="249"/>
    </location>
</feature>
<dbReference type="SUPFAM" id="SSF111369">
    <property type="entry name" value="HlyD-like secretion proteins"/>
    <property type="match status" value="2"/>
</dbReference>
<evidence type="ECO:0000256" key="2">
    <source>
        <dbReference type="ARBA" id="ARBA00023054"/>
    </source>
</evidence>
<dbReference type="InterPro" id="IPR014315">
    <property type="entry name" value="ABC_heterocyst_DevB"/>
</dbReference>
<organism evidence="6 7">
    <name type="scientific">Scytonema hofmannii PCC 7110</name>
    <dbReference type="NCBI Taxonomy" id="128403"/>
    <lineage>
        <taxon>Bacteria</taxon>
        <taxon>Bacillati</taxon>
        <taxon>Cyanobacteriota</taxon>
        <taxon>Cyanophyceae</taxon>
        <taxon>Nostocales</taxon>
        <taxon>Scytonemataceae</taxon>
        <taxon>Scytonema</taxon>
    </lineage>
</organism>
<feature type="transmembrane region" description="Helical" evidence="4">
    <location>
        <begin position="23"/>
        <end position="42"/>
    </location>
</feature>
<keyword evidence="7" id="KW-1185">Reference proteome</keyword>
<protein>
    <submittedName>
        <fullName evidence="6">Hemolysin D</fullName>
    </submittedName>
</protein>
<dbReference type="Gene3D" id="2.40.50.100">
    <property type="match status" value="1"/>
</dbReference>
<evidence type="ECO:0000256" key="4">
    <source>
        <dbReference type="SAM" id="Phobius"/>
    </source>
</evidence>
<name>A0A139WRJ7_9CYAN</name>
<accession>A0A139WRJ7</accession>
<evidence type="ECO:0000313" key="7">
    <source>
        <dbReference type="Proteomes" id="UP000076925"/>
    </source>
</evidence>
<sequence length="438" mass="47830">MVSDATNTTSNSSVSFKQKRRPAFALGIATTLVVGGVTIYQLQQFQAQESSKPQIAQVSVPQVTKVAALGRLEPQGEVIKVSAPTSSQENRVEQLLVKEGQEVKAGQAIAILDSKDRLQATLTKAQEQVKIKQANLAQVKAGAKRGEIDAQKAQIDRLKAQWEGDKIAQEETVARIKAQWEGDKTAQQATIGKLEAEVNNARAEYKRYQQLSIEGAISKSSFDSKRLSLDTATQQLNEAKAILKRIDSTSRRQLSEAQAVLARINTTSSRQIIEAQATLQKIAEVRPVDIEVAKAEVNDAVAEVNQAKKNLEQAYVRSPQNGQVLDIHTRAGEVVSDEGIVEIGQTSQMYVVAEVYQSDINKVRQGQQVRVVSDSLPEELQGKVDSVGLQVRRQSVVNTDPSSNIDARVVEVHVRLDSPSSQKAAKLTNLQVKAVIEI</sequence>
<dbReference type="PANTHER" id="PTHR32347:SF27">
    <property type="entry name" value="RND EFFLUX PUMP MEMBRANE FUSION PROTEIN BARREL-SANDWICH DOMAIN-CONTAINING PROTEIN"/>
    <property type="match status" value="1"/>
</dbReference>
<evidence type="ECO:0000313" key="6">
    <source>
        <dbReference type="EMBL" id="KYC35061.1"/>
    </source>
</evidence>
<dbReference type="RefSeq" id="WP_017743866.1">
    <property type="nucleotide sequence ID" value="NZ_KQ976354.1"/>
</dbReference>
<dbReference type="Gene3D" id="1.10.287.470">
    <property type="entry name" value="Helix hairpin bin"/>
    <property type="match status" value="1"/>
</dbReference>
<reference evidence="6 7" key="1">
    <citation type="journal article" date="2013" name="Genome Biol. Evol.">
        <title>Genomes of Stigonematalean cyanobacteria (subsection V) and the evolution of oxygenic photosynthesis from prokaryotes to plastids.</title>
        <authorList>
            <person name="Dagan T."/>
            <person name="Roettger M."/>
            <person name="Stucken K."/>
            <person name="Landan G."/>
            <person name="Koch R."/>
            <person name="Major P."/>
            <person name="Gould S.B."/>
            <person name="Goremykin V.V."/>
            <person name="Rippka R."/>
            <person name="Tandeau de Marsac N."/>
            <person name="Gugger M."/>
            <person name="Lockhart P.J."/>
            <person name="Allen J.F."/>
            <person name="Brune I."/>
            <person name="Maus I."/>
            <person name="Puhler A."/>
            <person name="Martin W.F."/>
        </authorList>
    </citation>
    <scope>NUCLEOTIDE SEQUENCE [LARGE SCALE GENOMIC DNA]</scope>
    <source>
        <strain evidence="6 7">PCC 7110</strain>
    </source>
</reference>
<comment type="caution">
    <text evidence="6">The sequence shown here is derived from an EMBL/GenBank/DDBJ whole genome shotgun (WGS) entry which is preliminary data.</text>
</comment>
<dbReference type="PRINTS" id="PR01490">
    <property type="entry name" value="RTXTOXIND"/>
</dbReference>
<dbReference type="InterPro" id="IPR050465">
    <property type="entry name" value="UPF0194_transport"/>
</dbReference>
<feature type="coiled-coil region" evidence="3">
    <location>
        <begin position="290"/>
        <end position="317"/>
    </location>
</feature>
<dbReference type="PANTHER" id="PTHR32347">
    <property type="entry name" value="EFFLUX SYSTEM COMPONENT YKNX-RELATED"/>
    <property type="match status" value="1"/>
</dbReference>
<dbReference type="GO" id="GO:0030313">
    <property type="term" value="C:cell envelope"/>
    <property type="evidence" value="ECO:0007669"/>
    <property type="project" value="UniProtKB-SubCell"/>
</dbReference>
<dbReference type="Gene3D" id="2.40.30.170">
    <property type="match status" value="1"/>
</dbReference>
<gene>
    <name evidence="6" type="ORF">WA1_10025</name>
</gene>
<dbReference type="EMBL" id="ANNX02000053">
    <property type="protein sequence ID" value="KYC35061.1"/>
    <property type="molecule type" value="Genomic_DNA"/>
</dbReference>
<keyword evidence="4" id="KW-0472">Membrane</keyword>
<proteinExistence type="predicted"/>